<dbReference type="Gramene" id="EFJ06818">
    <property type="protein sequence ID" value="EFJ06818"/>
    <property type="gene ID" value="SELMODRAFT_430376"/>
</dbReference>
<dbReference type="InParanoid" id="D8T980"/>
<reference evidence="1 2" key="1">
    <citation type="journal article" date="2011" name="Science">
        <title>The Selaginella genome identifies genetic changes associated with the evolution of vascular plants.</title>
        <authorList>
            <person name="Banks J.A."/>
            <person name="Nishiyama T."/>
            <person name="Hasebe M."/>
            <person name="Bowman J.L."/>
            <person name="Gribskov M."/>
            <person name="dePamphilis C."/>
            <person name="Albert V.A."/>
            <person name="Aono N."/>
            <person name="Aoyama T."/>
            <person name="Ambrose B.A."/>
            <person name="Ashton N.W."/>
            <person name="Axtell M.J."/>
            <person name="Barker E."/>
            <person name="Barker M.S."/>
            <person name="Bennetzen J.L."/>
            <person name="Bonawitz N.D."/>
            <person name="Chapple C."/>
            <person name="Cheng C."/>
            <person name="Correa L.G."/>
            <person name="Dacre M."/>
            <person name="DeBarry J."/>
            <person name="Dreyer I."/>
            <person name="Elias M."/>
            <person name="Engstrom E.M."/>
            <person name="Estelle M."/>
            <person name="Feng L."/>
            <person name="Finet C."/>
            <person name="Floyd S.K."/>
            <person name="Frommer W.B."/>
            <person name="Fujita T."/>
            <person name="Gramzow L."/>
            <person name="Gutensohn M."/>
            <person name="Harholt J."/>
            <person name="Hattori M."/>
            <person name="Heyl A."/>
            <person name="Hirai T."/>
            <person name="Hiwatashi Y."/>
            <person name="Ishikawa M."/>
            <person name="Iwata M."/>
            <person name="Karol K.G."/>
            <person name="Koehler B."/>
            <person name="Kolukisaoglu U."/>
            <person name="Kubo M."/>
            <person name="Kurata T."/>
            <person name="Lalonde S."/>
            <person name="Li K."/>
            <person name="Li Y."/>
            <person name="Litt A."/>
            <person name="Lyons E."/>
            <person name="Manning G."/>
            <person name="Maruyama T."/>
            <person name="Michael T.P."/>
            <person name="Mikami K."/>
            <person name="Miyazaki S."/>
            <person name="Morinaga S."/>
            <person name="Murata T."/>
            <person name="Mueller-Roeber B."/>
            <person name="Nelson D.R."/>
            <person name="Obara M."/>
            <person name="Oguri Y."/>
            <person name="Olmstead R.G."/>
            <person name="Onodera N."/>
            <person name="Petersen B.L."/>
            <person name="Pils B."/>
            <person name="Prigge M."/>
            <person name="Rensing S.A."/>
            <person name="Riano-Pachon D.M."/>
            <person name="Roberts A.W."/>
            <person name="Sato Y."/>
            <person name="Scheller H.V."/>
            <person name="Schulz B."/>
            <person name="Schulz C."/>
            <person name="Shakirov E.V."/>
            <person name="Shibagaki N."/>
            <person name="Shinohara N."/>
            <person name="Shippen D.E."/>
            <person name="Soerensen I."/>
            <person name="Sotooka R."/>
            <person name="Sugimoto N."/>
            <person name="Sugita M."/>
            <person name="Sumikawa N."/>
            <person name="Tanurdzic M."/>
            <person name="Theissen G."/>
            <person name="Ulvskov P."/>
            <person name="Wakazuki S."/>
            <person name="Weng J.K."/>
            <person name="Willats W.W."/>
            <person name="Wipf D."/>
            <person name="Wolf P.G."/>
            <person name="Yang L."/>
            <person name="Zimmer A.D."/>
            <person name="Zhu Q."/>
            <person name="Mitros T."/>
            <person name="Hellsten U."/>
            <person name="Loque D."/>
            <person name="Otillar R."/>
            <person name="Salamov A."/>
            <person name="Schmutz J."/>
            <person name="Shapiro H."/>
            <person name="Lindquist E."/>
            <person name="Lucas S."/>
            <person name="Rokhsar D."/>
            <person name="Grigoriev I.V."/>
        </authorList>
    </citation>
    <scope>NUCLEOTIDE SEQUENCE [LARGE SCALE GENOMIC DNA]</scope>
</reference>
<evidence type="ECO:0000313" key="1">
    <source>
        <dbReference type="EMBL" id="EFJ06818.1"/>
    </source>
</evidence>
<accession>D8T980</accession>
<gene>
    <name evidence="1" type="ORF">SELMODRAFT_430376</name>
</gene>
<sequence length="316" mass="34493">MSVKRWQSKRNQRQRSGEGHRDLHLLSAILILRRFRSPHSDVHDVKNDDANHLHLWTLLLKVLHSHGDDERGSLASVQIHGEKDPVLAILAHNPGKSCIRNVADVPATGEGVSSAVEDESVEAPKAGKLAAQLESSVLCHNFLYSWSSGSRGAQEIADELQSFGADVWKLVGQDDVPHSLVAATGKLHHLGENSRVAAMRDDDPLGGDVHGDAVDMLKLAARVEIDHVSVLDEPCSSRGKDARPGEDEDAHLEHPITYLDEHGIPDEKPPEVEIGIEVQELDNPGHPGGQMISMTLERPDAAPIEMEGLKSITKIF</sequence>
<dbReference type="KEGG" id="smo:SELMODRAFT_430376"/>
<name>D8T980_SELML</name>
<dbReference type="HOGENOM" id="CLU_881098_0_0_1"/>
<dbReference type="EMBL" id="GL377694">
    <property type="protein sequence ID" value="EFJ06818.1"/>
    <property type="molecule type" value="Genomic_DNA"/>
</dbReference>
<evidence type="ECO:0000313" key="2">
    <source>
        <dbReference type="Proteomes" id="UP000001514"/>
    </source>
</evidence>
<dbReference type="Proteomes" id="UP000001514">
    <property type="component" value="Unassembled WGS sequence"/>
</dbReference>
<keyword evidence="2" id="KW-1185">Reference proteome</keyword>
<dbReference type="AlphaFoldDB" id="D8T980"/>
<proteinExistence type="predicted"/>
<organism evidence="2">
    <name type="scientific">Selaginella moellendorffii</name>
    <name type="common">Spikemoss</name>
    <dbReference type="NCBI Taxonomy" id="88036"/>
    <lineage>
        <taxon>Eukaryota</taxon>
        <taxon>Viridiplantae</taxon>
        <taxon>Streptophyta</taxon>
        <taxon>Embryophyta</taxon>
        <taxon>Tracheophyta</taxon>
        <taxon>Lycopodiopsida</taxon>
        <taxon>Selaginellales</taxon>
        <taxon>Selaginellaceae</taxon>
        <taxon>Selaginella</taxon>
    </lineage>
</organism>
<protein>
    <submittedName>
        <fullName evidence="1">Uncharacterized protein</fullName>
    </submittedName>
</protein>